<feature type="chain" id="PRO_5004548730" description="Extracellular membrane protein CFEM domain-containing protein" evidence="3">
    <location>
        <begin position="22"/>
        <end position="272"/>
    </location>
</feature>
<reference evidence="5" key="2">
    <citation type="submission" date="2013-04" db="EMBL/GenBank/DDBJ databases">
        <title>Genomic mechanisms accounting for the adaptation to parasitism in nematode-trapping fungi.</title>
        <authorList>
            <person name="Ahren D.G."/>
        </authorList>
    </citation>
    <scope>NUCLEOTIDE SEQUENCE [LARGE SCALE GENOMIC DNA]</scope>
    <source>
        <strain evidence="5">CBS 200.50</strain>
    </source>
</reference>
<name>S8ASG3_DACHA</name>
<keyword evidence="2" id="KW-1133">Transmembrane helix</keyword>
<feature type="signal peptide" evidence="3">
    <location>
        <begin position="1"/>
        <end position="21"/>
    </location>
</feature>
<dbReference type="Proteomes" id="UP000015100">
    <property type="component" value="Unassembled WGS sequence"/>
</dbReference>
<keyword evidence="2" id="KW-0812">Transmembrane</keyword>
<dbReference type="EMBL" id="AQGS01000002">
    <property type="protein sequence ID" value="EPS45925.1"/>
    <property type="molecule type" value="Genomic_DNA"/>
</dbReference>
<keyword evidence="2" id="KW-0472">Membrane</keyword>
<evidence type="ECO:0000256" key="3">
    <source>
        <dbReference type="SAM" id="SignalP"/>
    </source>
</evidence>
<keyword evidence="3" id="KW-0732">Signal</keyword>
<dbReference type="HOGENOM" id="CLU_088292_0_0_1"/>
<evidence type="ECO:0000256" key="1">
    <source>
        <dbReference type="SAM" id="MobiDB-lite"/>
    </source>
</evidence>
<sequence>MQRQRPIPILQLALFACFAAAQNTITTGPQPTASVSIFRSLEYTLQRPCIQTCVWDFGLVGRTNVYTNWEDVGKDLGCGPYAVNGCYCNPKYELSVSSYFSTCIPNRCGSGPNGDPANYVSALSLYNDYCATANGNPTKPIPEPVAVTTPSSGSMVSSASETESAVPNASSSSVSSSAASSISSSDSGTSSTQSTESSTAENQGNPSGGGGGGGSNTKTIGIAVGVSVGSLLIIIGVLVFLLVRRKNKIKEEQNMGGISSRKSVTVGGIEGY</sequence>
<evidence type="ECO:0000313" key="5">
    <source>
        <dbReference type="Proteomes" id="UP000015100"/>
    </source>
</evidence>
<gene>
    <name evidence="4" type="ORF">H072_65</name>
</gene>
<accession>S8ASG3</accession>
<feature type="compositionally biased region" description="Polar residues" evidence="1">
    <location>
        <begin position="148"/>
        <end position="168"/>
    </location>
</feature>
<evidence type="ECO:0000313" key="4">
    <source>
        <dbReference type="EMBL" id="EPS45925.1"/>
    </source>
</evidence>
<reference evidence="4 5" key="1">
    <citation type="journal article" date="2013" name="PLoS Genet.">
        <title>Genomic mechanisms accounting for the adaptation to parasitism in nematode-trapping fungi.</title>
        <authorList>
            <person name="Meerupati T."/>
            <person name="Andersson K.M."/>
            <person name="Friman E."/>
            <person name="Kumar D."/>
            <person name="Tunlid A."/>
            <person name="Ahren D."/>
        </authorList>
    </citation>
    <scope>NUCLEOTIDE SEQUENCE [LARGE SCALE GENOMIC DNA]</scope>
    <source>
        <strain evidence="4 5">CBS 200.50</strain>
    </source>
</reference>
<protein>
    <recommendedName>
        <fullName evidence="6">Extracellular membrane protein CFEM domain-containing protein</fullName>
    </recommendedName>
</protein>
<dbReference type="CDD" id="cd12087">
    <property type="entry name" value="TM_EGFR-like"/>
    <property type="match status" value="1"/>
</dbReference>
<comment type="caution">
    <text evidence="4">The sequence shown here is derived from an EMBL/GenBank/DDBJ whole genome shotgun (WGS) entry which is preliminary data.</text>
</comment>
<feature type="transmembrane region" description="Helical" evidence="2">
    <location>
        <begin position="220"/>
        <end position="243"/>
    </location>
</feature>
<evidence type="ECO:0008006" key="6">
    <source>
        <dbReference type="Google" id="ProtNLM"/>
    </source>
</evidence>
<dbReference type="PROSITE" id="PS51257">
    <property type="entry name" value="PROKAR_LIPOPROTEIN"/>
    <property type="match status" value="1"/>
</dbReference>
<organism evidence="4 5">
    <name type="scientific">Dactylellina haptotyla (strain CBS 200.50)</name>
    <name type="common">Nematode-trapping fungus</name>
    <name type="synonym">Monacrosporium haptotylum</name>
    <dbReference type="NCBI Taxonomy" id="1284197"/>
    <lineage>
        <taxon>Eukaryota</taxon>
        <taxon>Fungi</taxon>
        <taxon>Dikarya</taxon>
        <taxon>Ascomycota</taxon>
        <taxon>Pezizomycotina</taxon>
        <taxon>Orbiliomycetes</taxon>
        <taxon>Orbiliales</taxon>
        <taxon>Orbiliaceae</taxon>
        <taxon>Dactylellina</taxon>
    </lineage>
</organism>
<dbReference type="STRING" id="1284197.S8ASG3"/>
<dbReference type="OrthoDB" id="5421290at2759"/>
<dbReference type="AlphaFoldDB" id="S8ASG3"/>
<evidence type="ECO:0000256" key="2">
    <source>
        <dbReference type="SAM" id="Phobius"/>
    </source>
</evidence>
<feature type="region of interest" description="Disordered" evidence="1">
    <location>
        <begin position="140"/>
        <end position="213"/>
    </location>
</feature>
<keyword evidence="5" id="KW-1185">Reference proteome</keyword>
<feature type="compositionally biased region" description="Low complexity" evidence="1">
    <location>
        <begin position="169"/>
        <end position="200"/>
    </location>
</feature>
<proteinExistence type="predicted"/>